<accession>W7E6K2</accession>
<reference evidence="2 3" key="1">
    <citation type="journal article" date="2013" name="PLoS Genet.">
        <title>Comparative genome structure, secondary metabolite, and effector coding capacity across Cochliobolus pathogens.</title>
        <authorList>
            <person name="Condon B.J."/>
            <person name="Leng Y."/>
            <person name="Wu D."/>
            <person name="Bushley K.E."/>
            <person name="Ohm R.A."/>
            <person name="Otillar R."/>
            <person name="Martin J."/>
            <person name="Schackwitz W."/>
            <person name="Grimwood J."/>
            <person name="MohdZainudin N."/>
            <person name="Xue C."/>
            <person name="Wang R."/>
            <person name="Manning V.A."/>
            <person name="Dhillon B."/>
            <person name="Tu Z.J."/>
            <person name="Steffenson B.J."/>
            <person name="Salamov A."/>
            <person name="Sun H."/>
            <person name="Lowry S."/>
            <person name="LaButti K."/>
            <person name="Han J."/>
            <person name="Copeland A."/>
            <person name="Lindquist E."/>
            <person name="Barry K."/>
            <person name="Schmutz J."/>
            <person name="Baker S.E."/>
            <person name="Ciuffetti L.M."/>
            <person name="Grigoriev I.V."/>
            <person name="Zhong S."/>
            <person name="Turgeon B.G."/>
        </authorList>
    </citation>
    <scope>NUCLEOTIDE SEQUENCE [LARGE SCALE GENOMIC DNA]</scope>
    <source>
        <strain evidence="2 3">FI3</strain>
    </source>
</reference>
<organism evidence="2 3">
    <name type="scientific">Bipolaris victoriae (strain FI3)</name>
    <name type="common">Victoria blight of oats agent</name>
    <name type="synonym">Cochliobolus victoriae</name>
    <dbReference type="NCBI Taxonomy" id="930091"/>
    <lineage>
        <taxon>Eukaryota</taxon>
        <taxon>Fungi</taxon>
        <taxon>Dikarya</taxon>
        <taxon>Ascomycota</taxon>
        <taxon>Pezizomycotina</taxon>
        <taxon>Dothideomycetes</taxon>
        <taxon>Pleosporomycetidae</taxon>
        <taxon>Pleosporales</taxon>
        <taxon>Pleosporineae</taxon>
        <taxon>Pleosporaceae</taxon>
        <taxon>Bipolaris</taxon>
    </lineage>
</organism>
<dbReference type="AlphaFoldDB" id="W7E6K2"/>
<dbReference type="EMBL" id="KI968841">
    <property type="protein sequence ID" value="EUN21605.1"/>
    <property type="molecule type" value="Genomic_DNA"/>
</dbReference>
<dbReference type="RefSeq" id="XP_014551179.1">
    <property type="nucleotide sequence ID" value="XM_014695693.1"/>
</dbReference>
<keyword evidence="3" id="KW-1185">Reference proteome</keyword>
<protein>
    <submittedName>
        <fullName evidence="2">Uncharacterized protein</fullName>
    </submittedName>
</protein>
<feature type="region of interest" description="Disordered" evidence="1">
    <location>
        <begin position="62"/>
        <end position="94"/>
    </location>
</feature>
<dbReference type="GeneID" id="26250383"/>
<evidence type="ECO:0000313" key="3">
    <source>
        <dbReference type="Proteomes" id="UP000054337"/>
    </source>
</evidence>
<evidence type="ECO:0000313" key="2">
    <source>
        <dbReference type="EMBL" id="EUN21605.1"/>
    </source>
</evidence>
<evidence type="ECO:0000256" key="1">
    <source>
        <dbReference type="SAM" id="MobiDB-lite"/>
    </source>
</evidence>
<sequence length="152" mass="16782">MIDAILVTYDNPIDFYVLANGWLQIIVNEDFDSTYALSHQPQTFGGLRVSYIQQTLRPSASRISEGSSVGTTKSSVSSTFSSQSATPCSTGPTQQLRIGGVIKAKVKDSKKDSGKFQERIGVMTECENRLYVTVPTHLITEAWLSTKKNEHF</sequence>
<dbReference type="Proteomes" id="UP000054337">
    <property type="component" value="Unassembled WGS sequence"/>
</dbReference>
<name>W7E6K2_BIPV3</name>
<gene>
    <name evidence="2" type="ORF">COCVIDRAFT_113577</name>
</gene>
<dbReference type="HOGENOM" id="CLU_1722034_0_0_1"/>
<proteinExistence type="predicted"/>
<feature type="compositionally biased region" description="Low complexity" evidence="1">
    <location>
        <begin position="64"/>
        <end position="89"/>
    </location>
</feature>